<dbReference type="RefSeq" id="WP_093391152.1">
    <property type="nucleotide sequence ID" value="NZ_FOTW01000045.1"/>
</dbReference>
<accession>A0A1I4UP61</accession>
<dbReference type="Pfam" id="PF20289">
    <property type="entry name" value="MComp1"/>
    <property type="match status" value="1"/>
</dbReference>
<dbReference type="Proteomes" id="UP000199470">
    <property type="component" value="Unassembled WGS sequence"/>
</dbReference>
<dbReference type="OrthoDB" id="1358409at2"/>
<proteinExistence type="predicted"/>
<keyword evidence="2" id="KW-1185">Reference proteome</keyword>
<organism evidence="1 2">
    <name type="scientific">Rugamonas rubra</name>
    <dbReference type="NCBI Taxonomy" id="758825"/>
    <lineage>
        <taxon>Bacteria</taxon>
        <taxon>Pseudomonadati</taxon>
        <taxon>Pseudomonadota</taxon>
        <taxon>Betaproteobacteria</taxon>
        <taxon>Burkholderiales</taxon>
        <taxon>Oxalobacteraceae</taxon>
        <taxon>Telluria group</taxon>
        <taxon>Rugamonas</taxon>
    </lineage>
</organism>
<dbReference type="EMBL" id="FOTW01000045">
    <property type="protein sequence ID" value="SFM90493.1"/>
    <property type="molecule type" value="Genomic_DNA"/>
</dbReference>
<name>A0A1I4UP61_9BURK</name>
<gene>
    <name evidence="1" type="ORF">SAMN02982985_05730</name>
</gene>
<dbReference type="STRING" id="758825.SAMN02982985_05730"/>
<evidence type="ECO:0000313" key="2">
    <source>
        <dbReference type="Proteomes" id="UP000199470"/>
    </source>
</evidence>
<evidence type="ECO:0000313" key="1">
    <source>
        <dbReference type="EMBL" id="SFM90493.1"/>
    </source>
</evidence>
<dbReference type="AlphaFoldDB" id="A0A1I4UP61"/>
<sequence>MINNIIDEALIAHGFAKEYQTDLTSFYVRESQSAIRFVILHKLDELLSPVELNAAINQSAPESFLSHPAFKKNCDLICVHHLNKLAEFKDNEEQIFAIEEDPHFFKKYILYYSDAEASAIQEYSFNKLAATISDKSQFGNYKNDPLAATQYSVAAKIFIKLPFLELPFTRGDLVSLRLQAAEAVAEAELDVTYKIVQKHTANNVDELIKELIKNELDNNSN</sequence>
<dbReference type="InterPro" id="IPR046905">
    <property type="entry name" value="ABC-3C_MC1"/>
</dbReference>
<protein>
    <submittedName>
        <fullName evidence="1">Uncharacterized protein</fullName>
    </submittedName>
</protein>
<reference evidence="1 2" key="1">
    <citation type="submission" date="2016-10" db="EMBL/GenBank/DDBJ databases">
        <authorList>
            <person name="de Groot N.N."/>
        </authorList>
    </citation>
    <scope>NUCLEOTIDE SEQUENCE [LARGE SCALE GENOMIC DNA]</scope>
    <source>
        <strain evidence="1 2">ATCC 43154</strain>
    </source>
</reference>